<dbReference type="EMBL" id="CACRXK020000877">
    <property type="protein sequence ID" value="CAB3985480.1"/>
    <property type="molecule type" value="Genomic_DNA"/>
</dbReference>
<name>A0A6S7GKN8_PARCT</name>
<dbReference type="Proteomes" id="UP001152795">
    <property type="component" value="Unassembled WGS sequence"/>
</dbReference>
<protein>
    <submittedName>
        <fullName evidence="1">Uncharacterized protein</fullName>
    </submittedName>
</protein>
<organism evidence="1 2">
    <name type="scientific">Paramuricea clavata</name>
    <name type="common">Red gorgonian</name>
    <name type="synonym">Violescent sea-whip</name>
    <dbReference type="NCBI Taxonomy" id="317549"/>
    <lineage>
        <taxon>Eukaryota</taxon>
        <taxon>Metazoa</taxon>
        <taxon>Cnidaria</taxon>
        <taxon>Anthozoa</taxon>
        <taxon>Octocorallia</taxon>
        <taxon>Malacalcyonacea</taxon>
        <taxon>Plexauridae</taxon>
        <taxon>Paramuricea</taxon>
    </lineage>
</organism>
<evidence type="ECO:0000313" key="2">
    <source>
        <dbReference type="Proteomes" id="UP001152795"/>
    </source>
</evidence>
<keyword evidence="2" id="KW-1185">Reference proteome</keyword>
<proteinExistence type="predicted"/>
<dbReference type="OrthoDB" id="8955728at2759"/>
<accession>A0A6S7GKN8</accession>
<sequence length="170" mass="18927">TFVTGGQVARCPSKSRLVGAIILRLTGEAVEQRAKGPESPYLSKWKVILLRYNALRNTVINSRLYKDTQLQLFPINETTISKWYKNKERVDEVKLLLQGLLVPNPPLAANEPLPQPLELQPNPMPVIPPPVSTNPSVPSTSVVAEDPELVIVEKAQTIPSNCKYIMIHNK</sequence>
<evidence type="ECO:0000313" key="1">
    <source>
        <dbReference type="EMBL" id="CAB3985480.1"/>
    </source>
</evidence>
<dbReference type="AlphaFoldDB" id="A0A6S7GKN8"/>
<feature type="non-terminal residue" evidence="1">
    <location>
        <position position="170"/>
    </location>
</feature>
<comment type="caution">
    <text evidence="1">The sequence shown here is derived from an EMBL/GenBank/DDBJ whole genome shotgun (WGS) entry which is preliminary data.</text>
</comment>
<reference evidence="1" key="1">
    <citation type="submission" date="2020-04" db="EMBL/GenBank/DDBJ databases">
        <authorList>
            <person name="Alioto T."/>
            <person name="Alioto T."/>
            <person name="Gomez Garrido J."/>
        </authorList>
    </citation>
    <scope>NUCLEOTIDE SEQUENCE</scope>
    <source>
        <strain evidence="1">A484AB</strain>
    </source>
</reference>
<gene>
    <name evidence="1" type="ORF">PACLA_8A060008</name>
</gene>